<gene>
    <name evidence="1" type="ORF">GSLYS_00005830001</name>
</gene>
<dbReference type="AlphaFoldDB" id="A0AAV2HD87"/>
<evidence type="ECO:0000313" key="2">
    <source>
        <dbReference type="Proteomes" id="UP001497497"/>
    </source>
</evidence>
<accession>A0AAV2HD87</accession>
<organism evidence="1 2">
    <name type="scientific">Lymnaea stagnalis</name>
    <name type="common">Great pond snail</name>
    <name type="synonym">Helix stagnalis</name>
    <dbReference type="NCBI Taxonomy" id="6523"/>
    <lineage>
        <taxon>Eukaryota</taxon>
        <taxon>Metazoa</taxon>
        <taxon>Spiralia</taxon>
        <taxon>Lophotrochozoa</taxon>
        <taxon>Mollusca</taxon>
        <taxon>Gastropoda</taxon>
        <taxon>Heterobranchia</taxon>
        <taxon>Euthyneura</taxon>
        <taxon>Panpulmonata</taxon>
        <taxon>Hygrophila</taxon>
        <taxon>Lymnaeoidea</taxon>
        <taxon>Lymnaeidae</taxon>
        <taxon>Lymnaea</taxon>
    </lineage>
</organism>
<comment type="caution">
    <text evidence="1">The sequence shown here is derived from an EMBL/GenBank/DDBJ whole genome shotgun (WGS) entry which is preliminary data.</text>
</comment>
<dbReference type="EMBL" id="CAXITT010000096">
    <property type="protein sequence ID" value="CAL1531735.1"/>
    <property type="molecule type" value="Genomic_DNA"/>
</dbReference>
<dbReference type="InterPro" id="IPR036770">
    <property type="entry name" value="Ankyrin_rpt-contain_sf"/>
</dbReference>
<proteinExistence type="predicted"/>
<name>A0AAV2HD87_LYMST</name>
<sequence length="212" mass="24103">MKAVLHQRRSMVLKLVTECTFTINLPDSLGRTVLHYAYLFMDDPEMIILLQRCGARTDLTDVCGRLPRDYSTLSCGVDEHRRLQREVLDADLDIYTYRTDFENSFRAAIKAADLPLVEHLIAGLSRHGDVARYSQFLFDCVDLCREDIAIFLLKSGFRTDIWRQNPLCINQIPVCASRECGHSMVSLKQRAVETGCTRVSKLINALTVDTVS</sequence>
<reference evidence="1 2" key="1">
    <citation type="submission" date="2024-04" db="EMBL/GenBank/DDBJ databases">
        <authorList>
            <consortium name="Genoscope - CEA"/>
            <person name="William W."/>
        </authorList>
    </citation>
    <scope>NUCLEOTIDE SEQUENCE [LARGE SCALE GENOMIC DNA]</scope>
</reference>
<evidence type="ECO:0000313" key="1">
    <source>
        <dbReference type="EMBL" id="CAL1531735.1"/>
    </source>
</evidence>
<dbReference type="SUPFAM" id="SSF48403">
    <property type="entry name" value="Ankyrin repeat"/>
    <property type="match status" value="1"/>
</dbReference>
<dbReference type="Gene3D" id="1.25.40.20">
    <property type="entry name" value="Ankyrin repeat-containing domain"/>
    <property type="match status" value="1"/>
</dbReference>
<keyword evidence="2" id="KW-1185">Reference proteome</keyword>
<dbReference type="Proteomes" id="UP001497497">
    <property type="component" value="Unassembled WGS sequence"/>
</dbReference>
<protein>
    <recommendedName>
        <fullName evidence="3">Ankyrin repeat protein</fullName>
    </recommendedName>
</protein>
<evidence type="ECO:0008006" key="3">
    <source>
        <dbReference type="Google" id="ProtNLM"/>
    </source>
</evidence>